<sequence>MSSSGNADAPARSSHPLRRDKEKYLFQSRIQKIPYKEIARRLDKTVLACRLHHHHLKAGRKGRRPDEIGDDDSELSDTTASSNSPSPPSNTGGPAMSPQEQSRKFSSGPQTLPVRTTATQTQRLPNFETFMRDTFPEDSFHRRTVSAPQNNMNISTATWSGDSRSTAFPGNDSRHVRKQSGKPQNNTPQSYQGATKRLPHNRDH</sequence>
<feature type="compositionally biased region" description="Polar residues" evidence="1">
    <location>
        <begin position="181"/>
        <end position="193"/>
    </location>
</feature>
<dbReference type="GeneID" id="27330464"/>
<dbReference type="EMBL" id="KN847493">
    <property type="protein sequence ID" value="KIW19089.1"/>
    <property type="molecule type" value="Genomic_DNA"/>
</dbReference>
<accession>A0A0D2C6B2</accession>
<feature type="compositionally biased region" description="Polar residues" evidence="1">
    <location>
        <begin position="146"/>
        <end position="168"/>
    </location>
</feature>
<dbReference type="HOGENOM" id="CLU_1343259_0_0_1"/>
<feature type="compositionally biased region" description="Low complexity" evidence="1">
    <location>
        <begin position="79"/>
        <end position="95"/>
    </location>
</feature>
<dbReference type="Proteomes" id="UP000053328">
    <property type="component" value="Unassembled WGS sequence"/>
</dbReference>
<feature type="compositionally biased region" description="Polar residues" evidence="1">
    <location>
        <begin position="98"/>
        <end position="124"/>
    </location>
</feature>
<name>A0A0D2C6B2_9EURO</name>
<dbReference type="VEuPathDB" id="FungiDB:PV08_03381"/>
<dbReference type="OrthoDB" id="5399305at2759"/>
<feature type="region of interest" description="Disordered" evidence="1">
    <location>
        <begin position="54"/>
        <end position="127"/>
    </location>
</feature>
<reference evidence="2 3" key="1">
    <citation type="submission" date="2015-01" db="EMBL/GenBank/DDBJ databases">
        <title>The Genome Sequence of Exophiala spinifera CBS89968.</title>
        <authorList>
            <consortium name="The Broad Institute Genomics Platform"/>
            <person name="Cuomo C."/>
            <person name="de Hoog S."/>
            <person name="Gorbushina A."/>
            <person name="Stielow B."/>
            <person name="Teixiera M."/>
            <person name="Abouelleil A."/>
            <person name="Chapman S.B."/>
            <person name="Priest M."/>
            <person name="Young S.K."/>
            <person name="Wortman J."/>
            <person name="Nusbaum C."/>
            <person name="Birren B."/>
        </authorList>
    </citation>
    <scope>NUCLEOTIDE SEQUENCE [LARGE SCALE GENOMIC DNA]</scope>
    <source>
        <strain evidence="2 3">CBS 89968</strain>
    </source>
</reference>
<proteinExistence type="predicted"/>
<dbReference type="RefSeq" id="XP_016239305.1">
    <property type="nucleotide sequence ID" value="XM_016377735.1"/>
</dbReference>
<evidence type="ECO:0000313" key="3">
    <source>
        <dbReference type="Proteomes" id="UP000053328"/>
    </source>
</evidence>
<evidence type="ECO:0000256" key="1">
    <source>
        <dbReference type="SAM" id="MobiDB-lite"/>
    </source>
</evidence>
<feature type="compositionally biased region" description="Basic residues" evidence="1">
    <location>
        <begin position="54"/>
        <end position="63"/>
    </location>
</feature>
<organism evidence="2 3">
    <name type="scientific">Exophiala spinifera</name>
    <dbReference type="NCBI Taxonomy" id="91928"/>
    <lineage>
        <taxon>Eukaryota</taxon>
        <taxon>Fungi</taxon>
        <taxon>Dikarya</taxon>
        <taxon>Ascomycota</taxon>
        <taxon>Pezizomycotina</taxon>
        <taxon>Eurotiomycetes</taxon>
        <taxon>Chaetothyriomycetidae</taxon>
        <taxon>Chaetothyriales</taxon>
        <taxon>Herpotrichiellaceae</taxon>
        <taxon>Exophiala</taxon>
    </lineage>
</organism>
<evidence type="ECO:0000313" key="2">
    <source>
        <dbReference type="EMBL" id="KIW19089.1"/>
    </source>
</evidence>
<feature type="region of interest" description="Disordered" evidence="1">
    <location>
        <begin position="1"/>
        <end position="28"/>
    </location>
</feature>
<gene>
    <name evidence="2" type="ORF">PV08_03381</name>
</gene>
<feature type="region of interest" description="Disordered" evidence="1">
    <location>
        <begin position="142"/>
        <end position="204"/>
    </location>
</feature>
<protein>
    <submittedName>
        <fullName evidence="2">Uncharacterized protein</fullName>
    </submittedName>
</protein>
<keyword evidence="3" id="KW-1185">Reference proteome</keyword>
<dbReference type="AlphaFoldDB" id="A0A0D2C6B2"/>